<dbReference type="PROSITE" id="PS51450">
    <property type="entry name" value="LRR"/>
    <property type="match status" value="5"/>
</dbReference>
<dbReference type="Gene3D" id="3.80.10.10">
    <property type="entry name" value="Ribonuclease Inhibitor"/>
    <property type="match status" value="2"/>
</dbReference>
<evidence type="ECO:0000256" key="10">
    <source>
        <dbReference type="ARBA" id="ARBA00031862"/>
    </source>
</evidence>
<reference evidence="13" key="1">
    <citation type="submission" date="2014-03" db="EMBL/GenBank/DDBJ databases">
        <authorList>
            <person name="Aksoy S."/>
            <person name="Warren W."/>
            <person name="Wilson R.K."/>
        </authorList>
    </citation>
    <scope>NUCLEOTIDE SEQUENCE [LARGE SCALE GENOMIC DNA]</scope>
    <source>
        <strain evidence="13">IAEA</strain>
    </source>
</reference>
<evidence type="ECO:0000313" key="13">
    <source>
        <dbReference type="Proteomes" id="UP000092445"/>
    </source>
</evidence>
<evidence type="ECO:0000256" key="1">
    <source>
        <dbReference type="ARBA" id="ARBA00003843"/>
    </source>
</evidence>
<keyword evidence="5" id="KW-0677">Repeat</keyword>
<organism evidence="12 13">
    <name type="scientific">Glossina pallidipes</name>
    <name type="common">Tsetse fly</name>
    <dbReference type="NCBI Taxonomy" id="7398"/>
    <lineage>
        <taxon>Eukaryota</taxon>
        <taxon>Metazoa</taxon>
        <taxon>Ecdysozoa</taxon>
        <taxon>Arthropoda</taxon>
        <taxon>Hexapoda</taxon>
        <taxon>Insecta</taxon>
        <taxon>Pterygota</taxon>
        <taxon>Neoptera</taxon>
        <taxon>Endopterygota</taxon>
        <taxon>Diptera</taxon>
        <taxon>Brachycera</taxon>
        <taxon>Muscomorpha</taxon>
        <taxon>Hippoboscoidea</taxon>
        <taxon>Glossinidae</taxon>
        <taxon>Glossina</taxon>
    </lineage>
</organism>
<dbReference type="SMART" id="SM00365">
    <property type="entry name" value="LRR_SD22"/>
    <property type="match status" value="3"/>
</dbReference>
<keyword evidence="4" id="KW-0433">Leucine-rich repeat</keyword>
<dbReference type="FunFam" id="3.80.10.10:FF:000166">
    <property type="entry name" value="Dynein assembly factor 1, axonemal"/>
    <property type="match status" value="1"/>
</dbReference>
<evidence type="ECO:0000313" key="12">
    <source>
        <dbReference type="EnsemblMetazoa" id="GPAI039334-PA"/>
    </source>
</evidence>
<evidence type="ECO:0000256" key="8">
    <source>
        <dbReference type="ARBA" id="ARBA00024433"/>
    </source>
</evidence>
<feature type="region of interest" description="Disordered" evidence="11">
    <location>
        <begin position="1150"/>
        <end position="1178"/>
    </location>
</feature>
<feature type="compositionally biased region" description="Basic and acidic residues" evidence="11">
    <location>
        <begin position="1167"/>
        <end position="1176"/>
    </location>
</feature>
<feature type="region of interest" description="Disordered" evidence="11">
    <location>
        <begin position="315"/>
        <end position="349"/>
    </location>
</feature>
<evidence type="ECO:0000256" key="11">
    <source>
        <dbReference type="SAM" id="MobiDB-lite"/>
    </source>
</evidence>
<dbReference type="GO" id="GO:0035082">
    <property type="term" value="P:axoneme assembly"/>
    <property type="evidence" value="ECO:0007669"/>
    <property type="project" value="TreeGrafter"/>
</dbReference>
<feature type="compositionally biased region" description="Basic and acidic residues" evidence="11">
    <location>
        <begin position="1521"/>
        <end position="1531"/>
    </location>
</feature>
<protein>
    <recommendedName>
        <fullName evidence="8">Dynein axonemal assembly factor 1 homolog</fullName>
    </recommendedName>
    <alternativeName>
        <fullName evidence="10">Defective transmitter-recycling protein</fullName>
    </alternativeName>
    <alternativeName>
        <fullName evidence="9">Leucine-rich repeat-containing protein 50 homolog</fullName>
    </alternativeName>
</protein>
<dbReference type="GO" id="GO:0070840">
    <property type="term" value="F:dynein complex binding"/>
    <property type="evidence" value="ECO:0007669"/>
    <property type="project" value="TreeGrafter"/>
</dbReference>
<sequence length="1768" mass="202477">MAQSCVKSKEYKEITGLHRITQKRIKELCKKDRLYQTPKLNDVLYLHYQGFQGIECLEEYTELKCLWLECNAISEIQGLQNQSKLKCLFLQSNLIQRIENLDFCKELDTLNLSQNHIRKIENCSSNILPILNTLNLSSNYIRDSEGLRELEHCQTLSVLDLSNNRIDDILVVKVFSKMPELKVLVLNGNPVVSKIPQYRKTLILECTKLTYLDSRPVFPKDRACAEAWKRGGYEEERKENMRWNRKERKKITDSVNATIRMRNKFRNADDQLELIPSSDSEDDAINEAKRRQQAELDLGVSMELGLWDEVAEKFHSESSSSSDMNVSSSTSMLSTTDSNGGHESSDGRTNESLEILNNMNSEKKILNGVGGTDVKILDMGESGHIGKALEFVPEENCVIEDKKSEKVAEPSDNLKAKISNSSLDTDDEYKSQFSETVDAINRVTTTMNNLSPIDKMDGDSKKWVRLQIDTGERNKEEEGENDENCEPLKAMDDLMNTLSEPISHEIVEDNSPILTAKTKAEVEYERECAAINKVVEKNFEELSTDMDLYMIEMHKDRDERELTKDAIFNRDCTRDEQESSSNGSSIHEMEEELEDVRIQRMVEEWDKETRVIMSKRVLRETKSKTIPEIWLNDKPITDNLIEEKGKSMKTRFSSQEETMPITERKTGLNQDQGRTILEYEGIYESLKALKEERESSIDAAQELAAIKELRDSKERLQISEIVDCNQVKQSKEGKGEVQKGEQKLLQLVKEKKSIGIVSNNYNTEISVPKDIPKKSKSSLPGNFEYEPLDTSHLLSRSKEALKAFEEETRGLKKLLQQLEDENEKRFESNFELISIAEGKITEQEEENAQTNCMNQERSETDIEVILNGKDGASEKEEDNEKIDRVEQEISTNRQQNSVLCLKILDDIIHSLDLKPAKPKSYEFGIIESDDECSYSGPKKVEEDLLAGKTISDVVNCFNAFFHDITTRKREELMQEYMDRKRRGQVTSTDEQKTASLRELLQQPNIRDFNKDTQESLDAQLEAFEEKKNARVKRMVERVYAQKDKYNDSLEVVEGKLMVVKKDTGTLEDLPKPLGEVVESDSDEENELDCDTAQWDDSNQGKTLQIYKNCNCGVKTQNSTCSNSLLWYKPRQRKSAEHLVTQALKFNFVNKGDGDGNKGSDDDDDESAEHQSLDSKPKRGLFGHIDEEFFNKLDFENIEFNEQDEQRVVQCARSYDELRKFVKLNKDERHLSEEENDLLEKMIARQAEKPGCSNAVLPSDEHLTRKEDLLLKKMLERTKELLEKEDYDKNARGDCKEHFDVHIQKVSHFSSQESIKLYEYKFENSLEERTSATFEKNFRNMEDSVEPEFSGTDFYTFVYQGKEDGDEEKNLLSDKTREKSATQLSALSEELALEKSSEEEKNELENNFDTEAKYAVKKCDRHIEDKDKDSKVKDYSGGFRQLIDDMEEFEKIDIKSDDKLNEMKFKKLEIDIQNQKNRIQKLQKKLGVNKITQYQVTQVEENRSSPDNQVKEEKPLGPYNESSEHQNVHSDDDVEKAIEEAANCQLAAEIPKEDILYERRNTVEIIKEAQRKGQFSLNMDGAENVREALLPPTFVEVCGSNFKGIVKASIHVSQHCPTENNCSLTIPLGESLADGEIPQTVRDKTHVSPAYDCFQTKLEADENEVLAGENIGGSNAVIIYYPTGTRDLSTASKTINQDDAAHIADEKAEGKVELKEIDEAEELELNGLEKTLCNTSLPRNMLECTLEMLDVDNGEVIDSVAVSAEINQL</sequence>
<keyword evidence="7" id="KW-0966">Cell projection</keyword>
<evidence type="ECO:0000256" key="2">
    <source>
        <dbReference type="ARBA" id="ARBA00004138"/>
    </source>
</evidence>
<dbReference type="Proteomes" id="UP000092445">
    <property type="component" value="Unassembled WGS sequence"/>
</dbReference>
<dbReference type="InterPro" id="IPR050576">
    <property type="entry name" value="Cilia_flagella_integrity"/>
</dbReference>
<dbReference type="VEuPathDB" id="VectorBase:GPAI039334"/>
<feature type="compositionally biased region" description="Basic and acidic residues" evidence="11">
    <location>
        <begin position="1499"/>
        <end position="1514"/>
    </location>
</feature>
<comment type="similarity">
    <text evidence="3">Belongs to the DNAAF1 family.</text>
</comment>
<dbReference type="Pfam" id="PF14580">
    <property type="entry name" value="LRR_9"/>
    <property type="match status" value="1"/>
</dbReference>
<dbReference type="InterPro" id="IPR032675">
    <property type="entry name" value="LRR_dom_sf"/>
</dbReference>
<name>A0A1B0AAH1_GLOPL</name>
<keyword evidence="13" id="KW-1185">Reference proteome</keyword>
<feature type="region of interest" description="Disordered" evidence="11">
    <location>
        <begin position="572"/>
        <end position="591"/>
    </location>
</feature>
<proteinExistence type="inferred from homology"/>
<dbReference type="STRING" id="7398.A0A1B0AAH1"/>
<comment type="subcellular location">
    <subcellularLocation>
        <location evidence="2">Cell projection</location>
        <location evidence="2">Cilium</location>
    </subcellularLocation>
</comment>
<dbReference type="FunFam" id="3.80.10.10:FF:000331">
    <property type="entry name" value="Dynein assembly factor 1, axonemal homolog"/>
    <property type="match status" value="1"/>
</dbReference>
<dbReference type="SUPFAM" id="SSF52075">
    <property type="entry name" value="Outer arm dynein light chain 1"/>
    <property type="match status" value="1"/>
</dbReference>
<evidence type="ECO:0000256" key="9">
    <source>
        <dbReference type="ARBA" id="ARBA00030843"/>
    </source>
</evidence>
<evidence type="ECO:0000256" key="5">
    <source>
        <dbReference type="ARBA" id="ARBA00022737"/>
    </source>
</evidence>
<reference evidence="12" key="2">
    <citation type="submission" date="2020-05" db="UniProtKB">
        <authorList>
            <consortium name="EnsemblMetazoa"/>
        </authorList>
    </citation>
    <scope>IDENTIFICATION</scope>
    <source>
        <strain evidence="12">IAEA</strain>
    </source>
</reference>
<dbReference type="PANTHER" id="PTHR45973:SF9">
    <property type="entry name" value="LEUCINE-RICH REPEAT-CONTAINING PROTEIN 46"/>
    <property type="match status" value="1"/>
</dbReference>
<evidence type="ECO:0000256" key="7">
    <source>
        <dbReference type="ARBA" id="ARBA00023273"/>
    </source>
</evidence>
<evidence type="ECO:0000256" key="6">
    <source>
        <dbReference type="ARBA" id="ARBA00023069"/>
    </source>
</evidence>
<dbReference type="PANTHER" id="PTHR45973">
    <property type="entry name" value="PROTEIN PHOSPHATASE 1 REGULATORY SUBUNIT SDS22-RELATED"/>
    <property type="match status" value="1"/>
</dbReference>
<evidence type="ECO:0000256" key="4">
    <source>
        <dbReference type="ARBA" id="ARBA00022614"/>
    </source>
</evidence>
<evidence type="ECO:0000256" key="3">
    <source>
        <dbReference type="ARBA" id="ARBA00006453"/>
    </source>
</evidence>
<comment type="function">
    <text evidence="1">Cilium-specific protein required for cilia structures.</text>
</comment>
<keyword evidence="6" id="KW-0969">Cilium</keyword>
<dbReference type="EnsemblMetazoa" id="GPAI039334-RA">
    <property type="protein sequence ID" value="GPAI039334-PA"/>
    <property type="gene ID" value="GPAI039334"/>
</dbReference>
<accession>A0A1B0AAH1</accession>
<feature type="compositionally biased region" description="Low complexity" evidence="11">
    <location>
        <begin position="317"/>
        <end position="339"/>
    </location>
</feature>
<dbReference type="GO" id="GO:0005930">
    <property type="term" value="C:axoneme"/>
    <property type="evidence" value="ECO:0007669"/>
    <property type="project" value="TreeGrafter"/>
</dbReference>
<feature type="region of interest" description="Disordered" evidence="11">
    <location>
        <begin position="1496"/>
        <end position="1531"/>
    </location>
</feature>
<dbReference type="InterPro" id="IPR001611">
    <property type="entry name" value="Leu-rich_rpt"/>
</dbReference>